<dbReference type="Proteomes" id="UP000682843">
    <property type="component" value="Chromosome"/>
</dbReference>
<evidence type="ECO:0000313" key="2">
    <source>
        <dbReference type="Proteomes" id="UP000682843"/>
    </source>
</evidence>
<accession>A0ABX8A6I9</accession>
<proteinExistence type="predicted"/>
<gene>
    <name evidence="1" type="ORF">RPMA_09540</name>
</gene>
<keyword evidence="2" id="KW-1185">Reference proteome</keyword>
<protein>
    <recommendedName>
        <fullName evidence="3">AbiV family abortive infection protein</fullName>
    </recommendedName>
</protein>
<evidence type="ECO:0000313" key="1">
    <source>
        <dbReference type="EMBL" id="QUS39047.1"/>
    </source>
</evidence>
<reference evidence="1 2" key="1">
    <citation type="submission" date="2019-02" db="EMBL/GenBank/DDBJ databases">
        <title>Emended description of the genus Rhodopseudomonas and description of Rhodopseudomonas albus sp. nov., a non-phototrophic, heavy-metal-tolerant bacterium isolated from garden soil.</title>
        <authorList>
            <person name="Bao Z."/>
            <person name="Cao W.W."/>
            <person name="Sato Y."/>
            <person name="Nishizawa T."/>
            <person name="Zhao J."/>
            <person name="Guo Y."/>
            <person name="Ohta H."/>
        </authorList>
    </citation>
    <scope>NUCLEOTIDE SEQUENCE [LARGE SCALE GENOMIC DNA]</scope>
    <source>
        <strain evidence="1 2">SK50-23</strain>
    </source>
</reference>
<dbReference type="EMBL" id="CP036498">
    <property type="protein sequence ID" value="QUS39047.1"/>
    <property type="molecule type" value="Genomic_DNA"/>
</dbReference>
<organism evidence="1 2">
    <name type="scientific">Tardiphaga alba</name>
    <dbReference type="NCBI Taxonomy" id="340268"/>
    <lineage>
        <taxon>Bacteria</taxon>
        <taxon>Pseudomonadati</taxon>
        <taxon>Pseudomonadota</taxon>
        <taxon>Alphaproteobacteria</taxon>
        <taxon>Hyphomicrobiales</taxon>
        <taxon>Nitrobacteraceae</taxon>
        <taxon>Tardiphaga</taxon>
    </lineage>
</organism>
<sequence>MNRDKFIAEAPYYYALGMAWCFWKLGHQGFVDALAVAENLGEAQGKKFLDPKSPLFAVAANILVESSLLQVVDDPFAPTVFRARKEAGVWLKNDSPKVHPLFEKFNLGLNDIWLRQALWSVNSYAVENNITDFDLLAFAPGSTNIDVPEPIPIDRDTEEYKAMESAIDEAIEKIEADNVFAISAPAERKIALDGLKSFRETISTEAQISWMYVKTFALTPLSEAAKKAGDGALNLVLQGAKSAVLEWIKKNAGDMLKGILGG</sequence>
<evidence type="ECO:0008006" key="3">
    <source>
        <dbReference type="Google" id="ProtNLM"/>
    </source>
</evidence>
<name>A0ABX8A6I9_9BRAD</name>
<dbReference type="RefSeq" id="WP_211912591.1">
    <property type="nucleotide sequence ID" value="NZ_CP036498.1"/>
</dbReference>